<comment type="caution">
    <text evidence="7">The sequence shown here is derived from an EMBL/GenBank/DDBJ whole genome shotgun (WGS) entry which is preliminary data.</text>
</comment>
<accession>A0A6I0EQ23</accession>
<evidence type="ECO:0000256" key="3">
    <source>
        <dbReference type="ARBA" id="ARBA00022692"/>
    </source>
</evidence>
<reference evidence="7 8" key="1">
    <citation type="submission" date="2019-10" db="EMBL/GenBank/DDBJ databases">
        <title>Whole-genome sequence of the extremophile Heliorestis acidaminivorans DSM 24790.</title>
        <authorList>
            <person name="Kyndt J.A."/>
            <person name="Meyer T.E."/>
        </authorList>
    </citation>
    <scope>NUCLEOTIDE SEQUENCE [LARGE SCALE GENOMIC DNA]</scope>
    <source>
        <strain evidence="7 8">DSM 24790</strain>
    </source>
</reference>
<keyword evidence="3 6" id="KW-0812">Transmembrane</keyword>
<dbReference type="PANTHER" id="PTHR34857">
    <property type="entry name" value="SLL0384 PROTEIN"/>
    <property type="match status" value="1"/>
</dbReference>
<protein>
    <submittedName>
        <fullName evidence="7">Cobalt ECF transporter T component CbiQ</fullName>
    </submittedName>
</protein>
<dbReference type="GO" id="GO:0043190">
    <property type="term" value="C:ATP-binding cassette (ABC) transporter complex"/>
    <property type="evidence" value="ECO:0007669"/>
    <property type="project" value="InterPro"/>
</dbReference>
<evidence type="ECO:0000256" key="6">
    <source>
        <dbReference type="SAM" id="Phobius"/>
    </source>
</evidence>
<dbReference type="NCBIfam" id="TIGR02454">
    <property type="entry name" value="ECF_T_CbiQ"/>
    <property type="match status" value="1"/>
</dbReference>
<dbReference type="EMBL" id="WBXO01000007">
    <property type="protein sequence ID" value="KAB2952117.1"/>
    <property type="molecule type" value="Genomic_DNA"/>
</dbReference>
<comment type="subcellular location">
    <subcellularLocation>
        <location evidence="1">Cell membrane</location>
        <topology evidence="1">Multi-pass membrane protein</topology>
    </subcellularLocation>
</comment>
<feature type="transmembrane region" description="Helical" evidence="6">
    <location>
        <begin position="25"/>
        <end position="56"/>
    </location>
</feature>
<gene>
    <name evidence="7" type="primary">cbiQ</name>
    <name evidence="7" type="ORF">F9B85_09905</name>
</gene>
<evidence type="ECO:0000256" key="4">
    <source>
        <dbReference type="ARBA" id="ARBA00022989"/>
    </source>
</evidence>
<dbReference type="Pfam" id="PF02361">
    <property type="entry name" value="CbiQ"/>
    <property type="match status" value="1"/>
</dbReference>
<keyword evidence="5 6" id="KW-0472">Membrane</keyword>
<dbReference type="InterPro" id="IPR012809">
    <property type="entry name" value="ECF_CbiQ"/>
</dbReference>
<evidence type="ECO:0000313" key="8">
    <source>
        <dbReference type="Proteomes" id="UP000468766"/>
    </source>
</evidence>
<dbReference type="RefSeq" id="WP_151620442.1">
    <property type="nucleotide sequence ID" value="NZ_WBXO01000007.1"/>
</dbReference>
<evidence type="ECO:0000256" key="1">
    <source>
        <dbReference type="ARBA" id="ARBA00004651"/>
    </source>
</evidence>
<dbReference type="CDD" id="cd16914">
    <property type="entry name" value="EcfT"/>
    <property type="match status" value="1"/>
</dbReference>
<dbReference type="InterPro" id="IPR051611">
    <property type="entry name" value="ECF_transporter_component"/>
</dbReference>
<sequence>MVGLKLDPFVHRNSWLHQWDPRYKFIGLMFLIFAFTLVQEVHLIPAMALVTALLFLQSSLPWRVWLSRLLVPAFFLLALAIVLPFFAGETVLWQLGPLALRLEGLLAFLLVAGKVLSIITIVFILFATTPMLLVIKAMRSLGLPELMADMLLFTYRYLFQLQDDYEGQSTAARLRGYQNSTSSLQTTSFLLGTLLVRSYEQSERIYKAMRLRGYGQHAFYAYPFSAESKDRWIFLLVTLVALVFALLG</sequence>
<proteinExistence type="predicted"/>
<keyword evidence="4 6" id="KW-1133">Transmembrane helix</keyword>
<dbReference type="Proteomes" id="UP000468766">
    <property type="component" value="Unassembled WGS sequence"/>
</dbReference>
<feature type="transmembrane region" description="Helical" evidence="6">
    <location>
        <begin position="232"/>
        <end position="247"/>
    </location>
</feature>
<name>A0A6I0EQ23_9FIRM</name>
<keyword evidence="8" id="KW-1185">Reference proteome</keyword>
<dbReference type="InterPro" id="IPR003339">
    <property type="entry name" value="ABC/ECF_trnsptr_transmembrane"/>
</dbReference>
<organism evidence="7 8">
    <name type="scientific">Heliorestis acidaminivorans</name>
    <dbReference type="NCBI Taxonomy" id="553427"/>
    <lineage>
        <taxon>Bacteria</taxon>
        <taxon>Bacillati</taxon>
        <taxon>Bacillota</taxon>
        <taxon>Clostridia</taxon>
        <taxon>Eubacteriales</taxon>
        <taxon>Heliobacteriaceae</taxon>
        <taxon>Heliorestis</taxon>
    </lineage>
</organism>
<evidence type="ECO:0000256" key="5">
    <source>
        <dbReference type="ARBA" id="ARBA00023136"/>
    </source>
</evidence>
<feature type="transmembrane region" description="Helical" evidence="6">
    <location>
        <begin position="68"/>
        <end position="87"/>
    </location>
</feature>
<dbReference type="OrthoDB" id="8585740at2"/>
<dbReference type="AlphaFoldDB" id="A0A6I0EQ23"/>
<evidence type="ECO:0000313" key="7">
    <source>
        <dbReference type="EMBL" id="KAB2952117.1"/>
    </source>
</evidence>
<keyword evidence="2" id="KW-1003">Cell membrane</keyword>
<feature type="transmembrane region" description="Helical" evidence="6">
    <location>
        <begin position="107"/>
        <end position="135"/>
    </location>
</feature>
<dbReference type="PANTHER" id="PTHR34857:SF2">
    <property type="entry name" value="SLL0384 PROTEIN"/>
    <property type="match status" value="1"/>
</dbReference>
<dbReference type="GO" id="GO:0006824">
    <property type="term" value="P:cobalt ion transport"/>
    <property type="evidence" value="ECO:0007669"/>
    <property type="project" value="InterPro"/>
</dbReference>
<evidence type="ECO:0000256" key="2">
    <source>
        <dbReference type="ARBA" id="ARBA00022475"/>
    </source>
</evidence>